<protein>
    <submittedName>
        <fullName evidence="1">Uncharacterized protein</fullName>
    </submittedName>
</protein>
<dbReference type="GeneID" id="80888058"/>
<name>A0A9W8QI98_AKAMU</name>
<dbReference type="RefSeq" id="XP_056055787.1">
    <property type="nucleotide sequence ID" value="XM_056198884.1"/>
</dbReference>
<dbReference type="KEGG" id="amus:LMH87_000899"/>
<accession>A0A9W8QI98</accession>
<dbReference type="Proteomes" id="UP001144673">
    <property type="component" value="Chromosome 6"/>
</dbReference>
<dbReference type="EMBL" id="JAJHUN010000007">
    <property type="protein sequence ID" value="KAJ4155663.1"/>
    <property type="molecule type" value="Genomic_DNA"/>
</dbReference>
<organism evidence="1 2">
    <name type="scientific">Akanthomyces muscarius</name>
    <name type="common">Entomopathogenic fungus</name>
    <name type="synonym">Lecanicillium muscarium</name>
    <dbReference type="NCBI Taxonomy" id="2231603"/>
    <lineage>
        <taxon>Eukaryota</taxon>
        <taxon>Fungi</taxon>
        <taxon>Dikarya</taxon>
        <taxon>Ascomycota</taxon>
        <taxon>Pezizomycotina</taxon>
        <taxon>Sordariomycetes</taxon>
        <taxon>Hypocreomycetidae</taxon>
        <taxon>Hypocreales</taxon>
        <taxon>Cordycipitaceae</taxon>
        <taxon>Akanthomyces</taxon>
    </lineage>
</organism>
<keyword evidence="2" id="KW-1185">Reference proteome</keyword>
<evidence type="ECO:0000313" key="1">
    <source>
        <dbReference type="EMBL" id="KAJ4155663.1"/>
    </source>
</evidence>
<gene>
    <name evidence="1" type="ORF">LMH87_000899</name>
</gene>
<proteinExistence type="predicted"/>
<reference evidence="1" key="1">
    <citation type="journal article" date="2023" name="Access Microbiol">
        <title>De-novo genome assembly for Akanthomyces muscarius, a biocontrol agent of insect agricultural pests.</title>
        <authorList>
            <person name="Erdos Z."/>
            <person name="Studholme D.J."/>
            <person name="Raymond B."/>
            <person name="Sharma M."/>
        </authorList>
    </citation>
    <scope>NUCLEOTIDE SEQUENCE</scope>
    <source>
        <strain evidence="1">Ve6</strain>
    </source>
</reference>
<evidence type="ECO:0000313" key="2">
    <source>
        <dbReference type="Proteomes" id="UP001144673"/>
    </source>
</evidence>
<comment type="caution">
    <text evidence="1">The sequence shown here is derived from an EMBL/GenBank/DDBJ whole genome shotgun (WGS) entry which is preliminary data.</text>
</comment>
<sequence length="108" mass="11640">MAISFYVTDMHKGETSCMQQWNLDETALGTKEKYSCLRRDALVTGEPRRPKRWGSDAGEDQGAACSGLAARISLAKTFSNLLNSVHHPFAGARCSADTGGASDSIETQ</sequence>
<dbReference type="AlphaFoldDB" id="A0A9W8QI98"/>